<name>A0A0H5QD51_9ZZZZ</name>
<protein>
    <submittedName>
        <fullName evidence="1">Uncharacterized protein</fullName>
    </submittedName>
</protein>
<reference evidence="1" key="2">
    <citation type="submission" date="2015-07" db="EMBL/GenBank/DDBJ databases">
        <title>Plasmids, circular viruses and viroids from rat gut.</title>
        <authorList>
            <person name="Jorgensen T.J."/>
            <person name="Hansen M.A."/>
            <person name="Xu Z."/>
            <person name="Tabak M.A."/>
            <person name="Sorensen S.J."/>
            <person name="Hansen L.H."/>
        </authorList>
    </citation>
    <scope>NUCLEOTIDE SEQUENCE</scope>
    <source>
        <strain evidence="1">RGRH0151</strain>
    </source>
</reference>
<reference evidence="1" key="1">
    <citation type="submission" date="2015-06" db="EMBL/GenBank/DDBJ databases">
        <authorList>
            <person name="Joergensen T."/>
        </authorList>
    </citation>
    <scope>NUCLEOTIDE SEQUENCE</scope>
    <source>
        <strain evidence="1">RGRH0151</strain>
    </source>
</reference>
<evidence type="ECO:0000313" key="1">
    <source>
        <dbReference type="EMBL" id="CRY94077.1"/>
    </source>
</evidence>
<dbReference type="EMBL" id="LN852840">
    <property type="protein sequence ID" value="CRY94077.1"/>
    <property type="molecule type" value="Genomic_DNA"/>
</dbReference>
<organism evidence="1">
    <name type="scientific">uncultured prokaryote</name>
    <dbReference type="NCBI Taxonomy" id="198431"/>
    <lineage>
        <taxon>unclassified sequences</taxon>
        <taxon>environmental samples</taxon>
    </lineage>
</organism>
<accession>A0A0H5QD51</accession>
<dbReference type="AlphaFoldDB" id="A0A0H5QD51"/>
<sequence>MTVSIRLRTVYPTTRKVAAEASVEHHYECCGDGTCPLPQWISARHSEITLPLGITQVQTEELVWELLQRLLWRSTTPHSVVRASRGGGRDNSVLSARADAVRLGPPLLEL</sequence>
<proteinExistence type="predicted"/>